<accession>A0A3A8ABQ4</accession>
<evidence type="ECO:0000256" key="1">
    <source>
        <dbReference type="SAM" id="MobiDB-lite"/>
    </source>
</evidence>
<reference evidence="2 3" key="1">
    <citation type="journal article" date="2018" name="Int. J. Syst. Bacteriol.">
        <title>Oceaniradius stylonemae gen. nov., sp. nov., isolated from a red alga, Stylonema cornu-cervi.</title>
        <authorList>
            <person name="Jeong S."/>
        </authorList>
    </citation>
    <scope>NUCLEOTIDE SEQUENCE [LARGE SCALE GENOMIC DNA]</scope>
    <source>
        <strain evidence="2 3">StC1</strain>
    </source>
</reference>
<protein>
    <recommendedName>
        <fullName evidence="4">Flagellar FliJ protein</fullName>
    </recommendedName>
</protein>
<proteinExistence type="predicted"/>
<keyword evidence="3" id="KW-1185">Reference proteome</keyword>
<evidence type="ECO:0000313" key="3">
    <source>
        <dbReference type="Proteomes" id="UP000246132"/>
    </source>
</evidence>
<dbReference type="AlphaFoldDB" id="A0A3A8ABQ4"/>
<feature type="region of interest" description="Disordered" evidence="1">
    <location>
        <begin position="86"/>
        <end position="137"/>
    </location>
</feature>
<sequence length="137" mass="15252">MKRSSSDIKRLIRAQEAMAAMARVEHAATAGALDAKSGEIASLERWAAEPDARTLPLLDFYVERARSLNAEKAALARREQTARERLAGETARVRPLQRAAAKARRAEERSASEKQLGEMLDRQFSAANQVSRKPRRP</sequence>
<dbReference type="EMBL" id="QFWV02000007">
    <property type="protein sequence ID" value="RKF06419.1"/>
    <property type="molecule type" value="Genomic_DNA"/>
</dbReference>
<dbReference type="Proteomes" id="UP000246132">
    <property type="component" value="Unassembled WGS sequence"/>
</dbReference>
<dbReference type="RefSeq" id="WP_109766063.1">
    <property type="nucleotide sequence ID" value="NZ_QFWV02000007.1"/>
</dbReference>
<feature type="compositionally biased region" description="Basic and acidic residues" evidence="1">
    <location>
        <begin position="104"/>
        <end position="121"/>
    </location>
</feature>
<comment type="caution">
    <text evidence="2">The sequence shown here is derived from an EMBL/GenBank/DDBJ whole genome shotgun (WGS) entry which is preliminary data.</text>
</comment>
<evidence type="ECO:0008006" key="4">
    <source>
        <dbReference type="Google" id="ProtNLM"/>
    </source>
</evidence>
<gene>
    <name evidence="2" type="ORF">DEM25_012480</name>
</gene>
<name>A0A3A8ABQ4_9HYPH</name>
<dbReference type="OrthoDB" id="9887266at2"/>
<organism evidence="2 3">
    <name type="scientific">Oceaniradius stylonematis</name>
    <dbReference type="NCBI Taxonomy" id="2184161"/>
    <lineage>
        <taxon>Bacteria</taxon>
        <taxon>Pseudomonadati</taxon>
        <taxon>Pseudomonadota</taxon>
        <taxon>Alphaproteobacteria</taxon>
        <taxon>Hyphomicrobiales</taxon>
        <taxon>Ahrensiaceae</taxon>
        <taxon>Oceaniradius</taxon>
    </lineage>
</organism>
<evidence type="ECO:0000313" key="2">
    <source>
        <dbReference type="EMBL" id="RKF06419.1"/>
    </source>
</evidence>